<feature type="region of interest" description="Disordered" evidence="9">
    <location>
        <begin position="1972"/>
        <end position="1993"/>
    </location>
</feature>
<evidence type="ECO:0000256" key="9">
    <source>
        <dbReference type="SAM" id="MobiDB-lite"/>
    </source>
</evidence>
<dbReference type="PANTHER" id="PTHR19229">
    <property type="entry name" value="ATP-BINDING CASSETTE TRANSPORTER SUBFAMILY A ABCA"/>
    <property type="match status" value="1"/>
</dbReference>
<keyword evidence="7 10" id="KW-1133">Transmembrane helix</keyword>
<dbReference type="RefSeq" id="XP_067065159.1">
    <property type="nucleotide sequence ID" value="XM_067207985.1"/>
</dbReference>
<evidence type="ECO:0000313" key="13">
    <source>
        <dbReference type="Proteomes" id="UP000674143"/>
    </source>
</evidence>
<dbReference type="GO" id="GO:0005524">
    <property type="term" value="F:ATP binding"/>
    <property type="evidence" value="ECO:0007669"/>
    <property type="project" value="UniProtKB-KW"/>
</dbReference>
<feature type="transmembrane region" description="Helical" evidence="10">
    <location>
        <begin position="1380"/>
        <end position="1402"/>
    </location>
</feature>
<accession>A0A836KTT6</accession>
<feature type="transmembrane region" description="Helical" evidence="10">
    <location>
        <begin position="80"/>
        <end position="105"/>
    </location>
</feature>
<feature type="transmembrane region" description="Helical" evidence="10">
    <location>
        <begin position="390"/>
        <end position="408"/>
    </location>
</feature>
<feature type="transmembrane region" description="Helical" evidence="10">
    <location>
        <begin position="1494"/>
        <end position="1516"/>
    </location>
</feature>
<keyword evidence="6" id="KW-0067">ATP-binding</keyword>
<dbReference type="InterPro" id="IPR013525">
    <property type="entry name" value="ABC2_TM"/>
</dbReference>
<dbReference type="GO" id="GO:0005319">
    <property type="term" value="F:lipid transporter activity"/>
    <property type="evidence" value="ECO:0007669"/>
    <property type="project" value="TreeGrafter"/>
</dbReference>
<dbReference type="KEGG" id="loi:92361919"/>
<dbReference type="InterPro" id="IPR003439">
    <property type="entry name" value="ABC_transporter-like_ATP-bd"/>
</dbReference>
<sequence>MVDLSGRGYSDAVRDVRRGASSQETGGGMNGEGGENSNYARAVKAARHQHTPDSPRSHKSSFFFQLGVTMKRILILQYRAPIAFACELMIPIIFVVGSIVLWVIITNDTFPASDYFNVFDVTLTDFVMKKAMSMLCYNATLTGGAAIAALPECGDFVATFASPPQLVCAEDNLTGAPVGLCVEGNVANVTYLAMRHGVQTGTTSIPTLDQMIVLQWVWRILFQSFGLKWPKSKTVDAAMLSSGALFFTPQSAETEALVAHFRNTSAYFPYIYGGTFATVAGAEARVKSRTFHDPPNWGIIEVSSLTADNFDVAIRLNATALPRTKKILSEYYVGGIAKNGAAMYILSGFTTLQHVVYEYFLSNVAGTAKKPEKKVLMLPAPTRAYKDEQFLSYGGQFVPLIIVLGFLYPVSQMTKRVVLEKELRLREAMLIMGLSETIMYTAWFLIYMVQYAVVSLVIAILLRTTYLTRSDFGIVFATFFFFSLSLITLSGLIAVFFSKARLASILAPLIYFALAIPLFTVQNLQGPPLIGLSFLSPSGLSVAVKLIFAHELSGGMKVSGLIYFRDTPKLLLVMLILLVDFLLYLVLMLYLHAVLPKQWGTRKHPLFFIIEPARRFCCRSDAPHHENMEDGRAEDGVFEEIGEGDADYAVSIVGLRKEYRRGGKKFVAVNNLYWGMREGEISVLLGHNGAGKTTTMNMMTGMVEPDEGDCYIYGYSVREEQAKARQQIGYCPQHNILWPSMTCYEHLWYYASIKGLRGAEREKAISRMLASVDLTDKRNYRSKRLSGGQKRKLSVAIAFVGGSRLVFLDEPTAGMDVGARRHTWGLLRSMSKHHSILLSTHFMDEADLLGDSIAIMSKGRLQCAGSNMFLKSKLGVGYVLTLSVVAHVNRSAIASVVRKYVPSATRLGSGAGEMGFRLPMETKATFPTLLAEIEEHGSELGVNAYSVSATTLEEIFIQVAQQEGAKEEAERTRPYSTAPDTVPAYLTSATGTCSSGNGIDVLTDPGVVESVSRELLQQSDVWSVGLIVSELGLLYSQFKGHKIGIMSRGCIKCSGSSMFLKSRLGVGYNMNISIDPEVEAADIDRLVLSFVPSAEAMTFNGCEIVYKMPLRDLQLFPSLLAGLEENGEAAGVRGYSLSATTLEEVFLQIALDEMESHTASSAVADNPMVQEEDNAVWNCEIMTRTREQMMSQFKAMMMKRLRNALRDRRMQCFQVVCPVVCIILAMLLTLVGFAQTGSIDLSSGMFGETVQMQVSGCEPYFGATNGATRQGSYITDLNFSNASDLSLYATDTAKHLTMPRYTSLFCGDAGLHSVIPLEMNATFLFYNTSAYHSAGVVLQQLYTYILQSFTDDSGRTLKTGVKLMPDTASDLGVRGGVQTILIGAIVMIPFTFLPSNVVAWVVKERECKARHLQNVSGLSFYIYWFTNFLFDIAAYVITLILVLLIFLMFGRKEYVGKNTTGPTILVLLVYGFCSTASAYVLSFGFAEHSTAQSVTMAASFVTGFLLVMMVFILSLVDATKRTSEKLRWPFRLVPSYCMGESIINLAMDRQQAVLNLPSNPWGMDVVGWPCVFMIVEFPIFLLATLFIDHPWRRLWGQKSSYNRGAPAEVIDGEDSDVEDERKEVYQQELRNVNVDVVRVVDLRKVYSSGKVAVRNLAFSILPDEVFGFLGTNGAGKTTAISMLCQEFIPTSGNAYVCGYDVVTESREALQCIGYCPQFDATLDLLTVEEHLYLYAGIRGILYEERGKVVGGLMRLCGITEYRNTTSAQLSGGNRRKLSVALSLIGSPQVVFLDEPSAGMDPVARRGLWTAIQRVSQNCSVVLTTHHLEEVEELADTVAIMADGALRCIGDKIHLKQKYGSGFEMSIRIARKDMRVAVQRFVEKSFPEAVLNEFKGQRFVYALPQDTKLSEAFRQLQRNKERLHITDYSVSQTSIEQVFLRISEQQEEREELGMEKNVVHFVKSHATVHDYRGNATANRGTKKGRRSEEPAKKTVMVTSAAMEAYRRRRLAAGIAGDDALSAESGGSSRDDREESDEAYEAASTRGTATRRGAPAVQDRTSGLHSAPFKRKCNVANFVEAVGVESTAGEANVSANMYGTAAGGHGYGYNQNDGSPSAYEGLEQLQNNDNGYSYGYDYVYNNGGVTGHQQSLNPYASYYDEGDVQYS</sequence>
<keyword evidence="4" id="KW-0677">Repeat</keyword>
<feature type="domain" description="ABC transporter" evidence="11">
    <location>
        <begin position="650"/>
        <end position="883"/>
    </location>
</feature>
<gene>
    <name evidence="12" type="ORF">LSCM4_06060</name>
</gene>
<evidence type="ECO:0000313" key="12">
    <source>
        <dbReference type="EMBL" id="KAG5485422.1"/>
    </source>
</evidence>
<feature type="region of interest" description="Disordered" evidence="9">
    <location>
        <begin position="15"/>
        <end position="35"/>
    </location>
</feature>
<keyword evidence="2" id="KW-0813">Transport</keyword>
<feature type="transmembrane region" description="Helical" evidence="10">
    <location>
        <begin position="1461"/>
        <end position="1482"/>
    </location>
</feature>
<dbReference type="PROSITE" id="PS50893">
    <property type="entry name" value="ABC_TRANSPORTER_2"/>
    <property type="match status" value="2"/>
</dbReference>
<dbReference type="SMR" id="A0A836KTT6"/>
<dbReference type="Pfam" id="PF00005">
    <property type="entry name" value="ABC_tran"/>
    <property type="match status" value="2"/>
</dbReference>
<evidence type="ECO:0000256" key="10">
    <source>
        <dbReference type="SAM" id="Phobius"/>
    </source>
</evidence>
<feature type="transmembrane region" description="Helical" evidence="10">
    <location>
        <begin position="530"/>
        <end position="549"/>
    </location>
</feature>
<dbReference type="GeneID" id="92361919"/>
<protein>
    <recommendedName>
        <fullName evidence="11">ABC transporter domain-containing protein</fullName>
    </recommendedName>
</protein>
<dbReference type="InterPro" id="IPR026082">
    <property type="entry name" value="ABCA"/>
</dbReference>
<proteinExistence type="predicted"/>
<feature type="transmembrane region" description="Helical" evidence="10">
    <location>
        <begin position="1422"/>
        <end position="1449"/>
    </location>
</feature>
<feature type="transmembrane region" description="Helical" evidence="10">
    <location>
        <begin position="1213"/>
        <end position="1234"/>
    </location>
</feature>
<dbReference type="Gene3D" id="3.40.50.300">
    <property type="entry name" value="P-loop containing nucleotide triphosphate hydrolases"/>
    <property type="match status" value="2"/>
</dbReference>
<dbReference type="Pfam" id="PF12698">
    <property type="entry name" value="ABC2_membrane_3"/>
    <property type="match status" value="2"/>
</dbReference>
<dbReference type="InterPro" id="IPR027417">
    <property type="entry name" value="P-loop_NTPase"/>
</dbReference>
<evidence type="ECO:0000256" key="1">
    <source>
        <dbReference type="ARBA" id="ARBA00004141"/>
    </source>
</evidence>
<comment type="caution">
    <text evidence="12">The sequence shown here is derived from an EMBL/GenBank/DDBJ whole genome shotgun (WGS) entry which is preliminary data.</text>
</comment>
<feature type="transmembrane region" description="Helical" evidence="10">
    <location>
        <begin position="570"/>
        <end position="593"/>
    </location>
</feature>
<evidence type="ECO:0000256" key="6">
    <source>
        <dbReference type="ARBA" id="ARBA00022840"/>
    </source>
</evidence>
<evidence type="ECO:0000259" key="11">
    <source>
        <dbReference type="PROSITE" id="PS50893"/>
    </source>
</evidence>
<dbReference type="GO" id="GO:0016887">
    <property type="term" value="F:ATP hydrolysis activity"/>
    <property type="evidence" value="ECO:0007669"/>
    <property type="project" value="InterPro"/>
</dbReference>
<feature type="transmembrane region" description="Helical" evidence="10">
    <location>
        <begin position="474"/>
        <end position="498"/>
    </location>
</feature>
<feature type="transmembrane region" description="Helical" evidence="10">
    <location>
        <begin position="505"/>
        <end position="524"/>
    </location>
</feature>
<dbReference type="FunFam" id="3.40.50.300:FF:000298">
    <property type="entry name" value="ATP-binding cassette sub-family A member 12"/>
    <property type="match status" value="1"/>
</dbReference>
<evidence type="ECO:0000256" key="4">
    <source>
        <dbReference type="ARBA" id="ARBA00022737"/>
    </source>
</evidence>
<reference evidence="13" key="2">
    <citation type="journal article" date="2021" name="Sci. Data">
        <title>Chromosome-scale genome sequencing, assembly and annotation of six genomes from subfamily Leishmaniinae.</title>
        <authorList>
            <person name="Almutairi H."/>
            <person name="Urbaniak M.D."/>
            <person name="Bates M.D."/>
            <person name="Jariyapan N."/>
            <person name="Kwakye-Nuako G."/>
            <person name="Thomaz Soccol V."/>
            <person name="Al-Salem W.S."/>
            <person name="Dillon R.J."/>
            <person name="Bates P.A."/>
            <person name="Gatherer D."/>
        </authorList>
    </citation>
    <scope>NUCLEOTIDE SEQUENCE [LARGE SCALE GENOMIC DNA]</scope>
</reference>
<evidence type="ECO:0000256" key="7">
    <source>
        <dbReference type="ARBA" id="ARBA00022989"/>
    </source>
</evidence>
<evidence type="ECO:0000256" key="2">
    <source>
        <dbReference type="ARBA" id="ARBA00022448"/>
    </source>
</evidence>
<dbReference type="InterPro" id="IPR056264">
    <property type="entry name" value="R2_ABCA1-4-like"/>
</dbReference>
<dbReference type="Proteomes" id="UP000674143">
    <property type="component" value="Unassembled WGS sequence"/>
</dbReference>
<evidence type="ECO:0000256" key="3">
    <source>
        <dbReference type="ARBA" id="ARBA00022692"/>
    </source>
</evidence>
<dbReference type="SMART" id="SM00382">
    <property type="entry name" value="AAA"/>
    <property type="match status" value="2"/>
</dbReference>
<dbReference type="GO" id="GO:0016020">
    <property type="term" value="C:membrane"/>
    <property type="evidence" value="ECO:0007669"/>
    <property type="project" value="UniProtKB-SubCell"/>
</dbReference>
<dbReference type="Pfam" id="PF23321">
    <property type="entry name" value="R1_ABCA1"/>
    <property type="match status" value="1"/>
</dbReference>
<keyword evidence="13" id="KW-1185">Reference proteome</keyword>
<dbReference type="FunFam" id="3.40.50.300:FF:001592">
    <property type="entry name" value="ATP-binding cassette protein subfamily A, member 6"/>
    <property type="match status" value="1"/>
</dbReference>
<keyword evidence="3 10" id="KW-0812">Transmembrane</keyword>
<dbReference type="PANTHER" id="PTHR19229:SF262">
    <property type="entry name" value="TRANSPORTER, PUTATIVE-RELATED"/>
    <property type="match status" value="1"/>
</dbReference>
<reference evidence="13" key="1">
    <citation type="journal article" date="2021" name="Microbiol. Resour. Announc.">
        <title>LGAAP: Leishmaniinae Genome Assembly and Annotation Pipeline.</title>
        <authorList>
            <person name="Almutairi H."/>
            <person name="Urbaniak M.D."/>
            <person name="Bates M.D."/>
            <person name="Jariyapan N."/>
            <person name="Kwakye-Nuako G."/>
            <person name="Thomaz-Soccol V."/>
            <person name="Al-Salem W.S."/>
            <person name="Dillon R.J."/>
            <person name="Bates P.A."/>
            <person name="Gatherer D."/>
        </authorList>
    </citation>
    <scope>NUCLEOTIDE SEQUENCE [LARGE SCALE GENOMIC DNA]</scope>
</reference>
<feature type="domain" description="ABC transporter" evidence="11">
    <location>
        <begin position="1637"/>
        <end position="1867"/>
    </location>
</feature>
<keyword evidence="5" id="KW-0547">Nucleotide-binding</keyword>
<evidence type="ECO:0000256" key="5">
    <source>
        <dbReference type="ARBA" id="ARBA00022741"/>
    </source>
</evidence>
<evidence type="ECO:0000256" key="8">
    <source>
        <dbReference type="ARBA" id="ARBA00023136"/>
    </source>
</evidence>
<dbReference type="InterPro" id="IPR003593">
    <property type="entry name" value="AAA+_ATPase"/>
</dbReference>
<dbReference type="GO" id="GO:0140359">
    <property type="term" value="F:ABC-type transporter activity"/>
    <property type="evidence" value="ECO:0007669"/>
    <property type="project" value="InterPro"/>
</dbReference>
<dbReference type="SUPFAM" id="SSF52540">
    <property type="entry name" value="P-loop containing nucleoside triphosphate hydrolases"/>
    <property type="match status" value="2"/>
</dbReference>
<feature type="compositionally biased region" description="Gly residues" evidence="9">
    <location>
        <begin position="25"/>
        <end position="34"/>
    </location>
</feature>
<organism evidence="12 13">
    <name type="scientific">Leishmania orientalis</name>
    <dbReference type="NCBI Taxonomy" id="2249476"/>
    <lineage>
        <taxon>Eukaryota</taxon>
        <taxon>Discoba</taxon>
        <taxon>Euglenozoa</taxon>
        <taxon>Kinetoplastea</taxon>
        <taxon>Metakinetoplastina</taxon>
        <taxon>Trypanosomatida</taxon>
        <taxon>Trypanosomatidae</taxon>
        <taxon>Leishmaniinae</taxon>
        <taxon>Leishmania</taxon>
    </lineage>
</organism>
<dbReference type="EMBL" id="JAFHLR010000011">
    <property type="protein sequence ID" value="KAG5485422.1"/>
    <property type="molecule type" value="Genomic_DNA"/>
</dbReference>
<comment type="subcellular location">
    <subcellularLocation>
        <location evidence="1">Membrane</location>
        <topology evidence="1">Multi-pass membrane protein</topology>
    </subcellularLocation>
</comment>
<dbReference type="CDD" id="cd03263">
    <property type="entry name" value="ABC_subfamily_A"/>
    <property type="match status" value="2"/>
</dbReference>
<feature type="region of interest" description="Disordered" evidence="9">
    <location>
        <begin position="2015"/>
        <end position="2063"/>
    </location>
</feature>
<dbReference type="InterPro" id="IPR017871">
    <property type="entry name" value="ABC_transporter-like_CS"/>
</dbReference>
<feature type="transmembrane region" description="Helical" evidence="10">
    <location>
        <begin position="429"/>
        <end position="462"/>
    </location>
</feature>
<keyword evidence="8 10" id="KW-0472">Membrane</keyword>
<dbReference type="PROSITE" id="PS00211">
    <property type="entry name" value="ABC_TRANSPORTER_1"/>
    <property type="match status" value="2"/>
</dbReference>
<name>A0A836KTT6_9TRYP</name>
<feature type="transmembrane region" description="Helical" evidence="10">
    <location>
        <begin position="1566"/>
        <end position="1587"/>
    </location>
</feature>